<accession>A0A8J4CCD5</accession>
<dbReference type="AlphaFoldDB" id="A0A8J4CCD5"/>
<feature type="region of interest" description="Disordered" evidence="1">
    <location>
        <begin position="109"/>
        <end position="130"/>
    </location>
</feature>
<dbReference type="Proteomes" id="UP000747110">
    <property type="component" value="Unassembled WGS sequence"/>
</dbReference>
<feature type="non-terminal residue" evidence="2">
    <location>
        <position position="1"/>
    </location>
</feature>
<gene>
    <name evidence="2" type="ORF">Vretifemale_8409</name>
</gene>
<feature type="region of interest" description="Disordered" evidence="1">
    <location>
        <begin position="154"/>
        <end position="206"/>
    </location>
</feature>
<feature type="region of interest" description="Disordered" evidence="1">
    <location>
        <begin position="48"/>
        <end position="70"/>
    </location>
</feature>
<evidence type="ECO:0000313" key="2">
    <source>
        <dbReference type="EMBL" id="GIL79002.1"/>
    </source>
</evidence>
<name>A0A8J4CCD5_9CHLO</name>
<reference evidence="2" key="1">
    <citation type="journal article" date="2021" name="Proc. Natl. Acad. Sci. U.S.A.">
        <title>Three genomes in the algal genus Volvox reveal the fate of a haploid sex-determining region after a transition to homothallism.</title>
        <authorList>
            <person name="Yamamoto K."/>
            <person name="Hamaji T."/>
            <person name="Kawai-Toyooka H."/>
            <person name="Matsuzaki R."/>
            <person name="Takahashi F."/>
            <person name="Nishimura Y."/>
            <person name="Kawachi M."/>
            <person name="Noguchi H."/>
            <person name="Minakuchi Y."/>
            <person name="Umen J.G."/>
            <person name="Toyoda A."/>
            <person name="Nozaki H."/>
        </authorList>
    </citation>
    <scope>NUCLEOTIDE SEQUENCE</scope>
    <source>
        <strain evidence="2">NIES-3786</strain>
    </source>
</reference>
<organism evidence="2 3">
    <name type="scientific">Volvox reticuliferus</name>
    <dbReference type="NCBI Taxonomy" id="1737510"/>
    <lineage>
        <taxon>Eukaryota</taxon>
        <taxon>Viridiplantae</taxon>
        <taxon>Chlorophyta</taxon>
        <taxon>core chlorophytes</taxon>
        <taxon>Chlorophyceae</taxon>
        <taxon>CS clade</taxon>
        <taxon>Chlamydomonadales</taxon>
        <taxon>Volvocaceae</taxon>
        <taxon>Volvox</taxon>
    </lineage>
</organism>
<proteinExistence type="predicted"/>
<protein>
    <submittedName>
        <fullName evidence="2">Uncharacterized protein</fullName>
    </submittedName>
</protein>
<evidence type="ECO:0000313" key="3">
    <source>
        <dbReference type="Proteomes" id="UP000747110"/>
    </source>
</evidence>
<feature type="region of interest" description="Disordered" evidence="1">
    <location>
        <begin position="283"/>
        <end position="311"/>
    </location>
</feature>
<feature type="compositionally biased region" description="Low complexity" evidence="1">
    <location>
        <begin position="189"/>
        <end position="203"/>
    </location>
</feature>
<feature type="non-terminal residue" evidence="2">
    <location>
        <position position="311"/>
    </location>
</feature>
<comment type="caution">
    <text evidence="2">The sequence shown here is derived from an EMBL/GenBank/DDBJ whole genome shotgun (WGS) entry which is preliminary data.</text>
</comment>
<dbReference type="EMBL" id="BNCP01000014">
    <property type="protein sequence ID" value="GIL79002.1"/>
    <property type="molecule type" value="Genomic_DNA"/>
</dbReference>
<sequence length="311" mass="30389">PAEAAGEGLVAAVAVASVAVPEVTMDVDAAAKLPVDSGPDAELIVLPADKPAGDTTTPITGSPAELPAAGATPSEVVPTDADMVDNAMAARVGKIHTGEGTEVAIASGTKDTTVSEGAEEVKAAETETETETAATEAAMVEAAVVVAAAEAAATEADSVSVADEETPPAAASGPRTVEETASLSAVGGSETAAAENTASASASQENKVMEDVAASEDAQAAEMFDEVLAVAKMDEAAVEAVTADEAEVAGVVNVAPVVSAAPEMAEEAEGCLVKVETAIQGPGLASESASNELDAQSGAVEHVGGQNDVEP</sequence>
<keyword evidence="3" id="KW-1185">Reference proteome</keyword>
<evidence type="ECO:0000256" key="1">
    <source>
        <dbReference type="SAM" id="MobiDB-lite"/>
    </source>
</evidence>